<keyword evidence="2" id="KW-0132">Cell division</keyword>
<reference evidence="5 6" key="1">
    <citation type="journal article" date="2016" name="Nat. Commun.">
        <title>Thousands of microbial genomes shed light on interconnected biogeochemical processes in an aquifer system.</title>
        <authorList>
            <person name="Anantharaman K."/>
            <person name="Brown C.T."/>
            <person name="Hug L.A."/>
            <person name="Sharon I."/>
            <person name="Castelle C.J."/>
            <person name="Probst A.J."/>
            <person name="Thomas B.C."/>
            <person name="Singh A."/>
            <person name="Wilkins M.J."/>
            <person name="Karaoz U."/>
            <person name="Brodie E.L."/>
            <person name="Williams K.H."/>
            <person name="Hubbard S.S."/>
            <person name="Banfield J.F."/>
        </authorList>
    </citation>
    <scope>NUCLEOTIDE SEQUENCE [LARGE SCALE GENOMIC DNA]</scope>
</reference>
<sequence>MNEQNPRKLAELEAFLFHYGEAAEIKKIAKILKLKEKEAADLVDFLEKNLREAESRGLMILKQNNRIQLVTKPDFEDINKELIKEEFREELSPASLETLSIIAYLGPVSRATVDFVRGVNSSFILRSLLVRGLVEREPNPERRNVYDYRVSFEFLRHIGLGRQEDLPEYDKYKDIIQKFTASGETQETQNPAQ</sequence>
<dbReference type="GO" id="GO:0051304">
    <property type="term" value="P:chromosome separation"/>
    <property type="evidence" value="ECO:0007669"/>
    <property type="project" value="InterPro"/>
</dbReference>
<dbReference type="Gene3D" id="1.10.10.10">
    <property type="entry name" value="Winged helix-like DNA-binding domain superfamily/Winged helix DNA-binding domain"/>
    <property type="match status" value="2"/>
</dbReference>
<protein>
    <recommendedName>
        <fullName evidence="7">SMC-Scp complex subunit ScpB</fullName>
    </recommendedName>
</protein>
<name>A0A1F6BS44_9BACT</name>
<dbReference type="SUPFAM" id="SSF46785">
    <property type="entry name" value="Winged helix' DNA-binding domain"/>
    <property type="match status" value="2"/>
</dbReference>
<comment type="caution">
    <text evidence="5">The sequence shown here is derived from an EMBL/GenBank/DDBJ whole genome shotgun (WGS) entry which is preliminary data.</text>
</comment>
<dbReference type="EMBL" id="MFKI01000001">
    <property type="protein sequence ID" value="OGG39648.1"/>
    <property type="molecule type" value="Genomic_DNA"/>
</dbReference>
<proteinExistence type="predicted"/>
<keyword evidence="4" id="KW-0131">Cell cycle</keyword>
<dbReference type="InterPro" id="IPR005234">
    <property type="entry name" value="ScpB_csome_segregation"/>
</dbReference>
<evidence type="ECO:0008006" key="7">
    <source>
        <dbReference type="Google" id="ProtNLM"/>
    </source>
</evidence>
<dbReference type="AlphaFoldDB" id="A0A1F6BS44"/>
<organism evidence="5 6">
    <name type="scientific">Candidatus Jorgensenbacteria bacterium GWC1_48_12</name>
    <dbReference type="NCBI Taxonomy" id="1798469"/>
    <lineage>
        <taxon>Bacteria</taxon>
        <taxon>Candidatus Joergenseniibacteriota</taxon>
    </lineage>
</organism>
<dbReference type="Proteomes" id="UP000179324">
    <property type="component" value="Unassembled WGS sequence"/>
</dbReference>
<evidence type="ECO:0000256" key="1">
    <source>
        <dbReference type="ARBA" id="ARBA00022490"/>
    </source>
</evidence>
<dbReference type="PANTHER" id="PTHR34298:SF2">
    <property type="entry name" value="SEGREGATION AND CONDENSATION PROTEIN B"/>
    <property type="match status" value="1"/>
</dbReference>
<accession>A0A1F6BS44</accession>
<evidence type="ECO:0000256" key="2">
    <source>
        <dbReference type="ARBA" id="ARBA00022618"/>
    </source>
</evidence>
<keyword evidence="3" id="KW-0159">Chromosome partition</keyword>
<dbReference type="PANTHER" id="PTHR34298">
    <property type="entry name" value="SEGREGATION AND CONDENSATION PROTEIN B"/>
    <property type="match status" value="1"/>
</dbReference>
<dbReference type="InterPro" id="IPR036390">
    <property type="entry name" value="WH_DNA-bd_sf"/>
</dbReference>
<dbReference type="GO" id="GO:0051301">
    <property type="term" value="P:cell division"/>
    <property type="evidence" value="ECO:0007669"/>
    <property type="project" value="UniProtKB-KW"/>
</dbReference>
<evidence type="ECO:0000313" key="5">
    <source>
        <dbReference type="EMBL" id="OGG39648.1"/>
    </source>
</evidence>
<evidence type="ECO:0000256" key="4">
    <source>
        <dbReference type="ARBA" id="ARBA00023306"/>
    </source>
</evidence>
<keyword evidence="1" id="KW-0963">Cytoplasm</keyword>
<evidence type="ECO:0000256" key="3">
    <source>
        <dbReference type="ARBA" id="ARBA00022829"/>
    </source>
</evidence>
<dbReference type="InterPro" id="IPR036388">
    <property type="entry name" value="WH-like_DNA-bd_sf"/>
</dbReference>
<evidence type="ECO:0000313" key="6">
    <source>
        <dbReference type="Proteomes" id="UP000179324"/>
    </source>
</evidence>
<dbReference type="Pfam" id="PF04079">
    <property type="entry name" value="SMC_ScpB"/>
    <property type="match status" value="1"/>
</dbReference>
<gene>
    <name evidence="5" type="ORF">A2127_02540</name>
</gene>